<dbReference type="InterPro" id="IPR036852">
    <property type="entry name" value="Peptidase_S8/S53_dom_sf"/>
</dbReference>
<proteinExistence type="inferred from homology"/>
<organism evidence="8 9">
    <name type="scientific">Candidatus Beckwithbacteria bacterium GW2011_GWA2_43_10</name>
    <dbReference type="NCBI Taxonomy" id="1618369"/>
    <lineage>
        <taxon>Bacteria</taxon>
        <taxon>Candidatus Beckwithiibacteriota</taxon>
    </lineage>
</organism>
<comment type="similarity">
    <text evidence="1 5 6">Belongs to the peptidase S8 family.</text>
</comment>
<evidence type="ECO:0000256" key="3">
    <source>
        <dbReference type="ARBA" id="ARBA00022801"/>
    </source>
</evidence>
<evidence type="ECO:0000256" key="2">
    <source>
        <dbReference type="ARBA" id="ARBA00022670"/>
    </source>
</evidence>
<feature type="active site" description="Charge relay system" evidence="5">
    <location>
        <position position="192"/>
    </location>
</feature>
<keyword evidence="2 5" id="KW-0645">Protease</keyword>
<dbReference type="PROSITE" id="PS00138">
    <property type="entry name" value="SUBTILASE_SER"/>
    <property type="match status" value="1"/>
</dbReference>
<dbReference type="PROSITE" id="PS51892">
    <property type="entry name" value="SUBTILASE"/>
    <property type="match status" value="1"/>
</dbReference>
<dbReference type="Proteomes" id="UP000034213">
    <property type="component" value="Unassembled WGS sequence"/>
</dbReference>
<evidence type="ECO:0000256" key="5">
    <source>
        <dbReference type="PROSITE-ProRule" id="PRU01240"/>
    </source>
</evidence>
<dbReference type="InterPro" id="IPR023828">
    <property type="entry name" value="Peptidase_S8_Ser-AS"/>
</dbReference>
<gene>
    <name evidence="8" type="ORF">UV54_C0015G0010</name>
</gene>
<dbReference type="InterPro" id="IPR050131">
    <property type="entry name" value="Peptidase_S8_subtilisin-like"/>
</dbReference>
<dbReference type="PRINTS" id="PR00723">
    <property type="entry name" value="SUBTILISIN"/>
</dbReference>
<keyword evidence="3 5" id="KW-0378">Hydrolase</keyword>
<dbReference type="PROSITE" id="PS00137">
    <property type="entry name" value="SUBTILASE_HIS"/>
    <property type="match status" value="1"/>
</dbReference>
<dbReference type="InterPro" id="IPR013783">
    <property type="entry name" value="Ig-like_fold"/>
</dbReference>
<evidence type="ECO:0000256" key="4">
    <source>
        <dbReference type="ARBA" id="ARBA00022825"/>
    </source>
</evidence>
<dbReference type="EMBL" id="LCEW01000015">
    <property type="protein sequence ID" value="KKS80142.1"/>
    <property type="molecule type" value="Genomic_DNA"/>
</dbReference>
<dbReference type="PROSITE" id="PS00136">
    <property type="entry name" value="SUBTILASE_ASP"/>
    <property type="match status" value="1"/>
</dbReference>
<dbReference type="GO" id="GO:0006508">
    <property type="term" value="P:proteolysis"/>
    <property type="evidence" value="ECO:0007669"/>
    <property type="project" value="UniProtKB-KW"/>
</dbReference>
<dbReference type="PANTHER" id="PTHR43806:SF11">
    <property type="entry name" value="CEREVISIN-RELATED"/>
    <property type="match status" value="1"/>
</dbReference>
<keyword evidence="4 5" id="KW-0720">Serine protease</keyword>
<name>A0A0G1C3L3_9BACT</name>
<evidence type="ECO:0000256" key="6">
    <source>
        <dbReference type="RuleBase" id="RU003355"/>
    </source>
</evidence>
<accession>A0A0G1C3L3</accession>
<dbReference type="SUPFAM" id="SSF52743">
    <property type="entry name" value="Subtilisin-like"/>
    <property type="match status" value="1"/>
</dbReference>
<feature type="domain" description="Peptidase S8/S53" evidence="7">
    <location>
        <begin position="184"/>
        <end position="442"/>
    </location>
</feature>
<sequence>MTKQRGKGRFLLPAVFLIWVTVLFFLGSKFSNLTWSQSGRPNNNNFTQFKAVKNNPDLDLFEVDIKAEKRDMDAPLPKYVPGQLIVKTPDSRFNLDKIDHLNQKYQLRSSRKISPYLYLFEFDGKNLDMEKVAAEYEEQIMIAAASPNYLFAAAVIPNDPQYPDQWHHQSIESEAAWDQQTGSSQTTVAIVDTGVSLNHQDLVNNLDLIQAYDLVDIDTQAYLNAGFELLENEDYVDWDTQPEDINGHGTHVAGIVAAQGNNQVGVSGVSWQTTIIPIRAGFSILWQGQEYGLFELDDLLSALLYVEALAPDIANYSWGSTIYLELMEEFINYIDQTNTLQIAAAGNNGSTAPFYPAALSSVISVAALEMNDQRAGWSNYGSWVDYAAPGVDILSTDKNNNYQAMSGTSMASPVVAGIASLVISEHPDYSLELIKYILTQAVSGVDFELKSGKLLADQAVSLSEEDFIPERITQLKLVKQNQADIFLSWPQVENAQTYRVYRATSPYFSPEAEFLLGETSQSEYLDQGVINNQSSYYYLVTGVNQFDKESLASNLGIAHLYSLQSYSRQNMHYISLPYLYKEAGVTKASDLGFDVFGSSPPLLSAIGRFNAETDTYQALVWFDDYWVGNDWVLETGQSIYIQPPENINFTLVGSHDIEAKLSFTPRLTSQNRDYFSVPFNTTAVSAQDLLNNIYQDNIPEVTVLGRFLPSIDEYQEIMWFEGQFIGSNWLLEPGQGVYIKPQVETEWIPI</sequence>
<dbReference type="Pfam" id="PF00082">
    <property type="entry name" value="Peptidase_S8"/>
    <property type="match status" value="1"/>
</dbReference>
<dbReference type="InterPro" id="IPR015500">
    <property type="entry name" value="Peptidase_S8_subtilisin-rel"/>
</dbReference>
<protein>
    <submittedName>
        <fullName evidence="8">Peptidase S8 and S53 subtilisin kexin sedolisin</fullName>
    </submittedName>
</protein>
<dbReference type="STRING" id="1618369.UV54_C0015G0010"/>
<dbReference type="InterPro" id="IPR023827">
    <property type="entry name" value="Peptidase_S8_Asp-AS"/>
</dbReference>
<dbReference type="InterPro" id="IPR022398">
    <property type="entry name" value="Peptidase_S8_His-AS"/>
</dbReference>
<evidence type="ECO:0000313" key="8">
    <source>
        <dbReference type="EMBL" id="KKS80142.1"/>
    </source>
</evidence>
<dbReference type="PANTHER" id="PTHR43806">
    <property type="entry name" value="PEPTIDASE S8"/>
    <property type="match status" value="1"/>
</dbReference>
<dbReference type="Gene3D" id="2.60.40.10">
    <property type="entry name" value="Immunoglobulins"/>
    <property type="match status" value="1"/>
</dbReference>
<evidence type="ECO:0000256" key="1">
    <source>
        <dbReference type="ARBA" id="ARBA00011073"/>
    </source>
</evidence>
<dbReference type="InterPro" id="IPR000209">
    <property type="entry name" value="Peptidase_S8/S53_dom"/>
</dbReference>
<evidence type="ECO:0000259" key="7">
    <source>
        <dbReference type="Pfam" id="PF00082"/>
    </source>
</evidence>
<feature type="active site" description="Charge relay system" evidence="5">
    <location>
        <position position="409"/>
    </location>
</feature>
<dbReference type="GO" id="GO:0004252">
    <property type="term" value="F:serine-type endopeptidase activity"/>
    <property type="evidence" value="ECO:0007669"/>
    <property type="project" value="UniProtKB-UniRule"/>
</dbReference>
<comment type="caution">
    <text evidence="8">The sequence shown here is derived from an EMBL/GenBank/DDBJ whole genome shotgun (WGS) entry which is preliminary data.</text>
</comment>
<feature type="active site" description="Charge relay system" evidence="5">
    <location>
        <position position="248"/>
    </location>
</feature>
<evidence type="ECO:0000313" key="9">
    <source>
        <dbReference type="Proteomes" id="UP000034213"/>
    </source>
</evidence>
<dbReference type="AlphaFoldDB" id="A0A0G1C3L3"/>
<reference evidence="8 9" key="1">
    <citation type="journal article" date="2015" name="Nature">
        <title>rRNA introns, odd ribosomes, and small enigmatic genomes across a large radiation of phyla.</title>
        <authorList>
            <person name="Brown C.T."/>
            <person name="Hug L.A."/>
            <person name="Thomas B.C."/>
            <person name="Sharon I."/>
            <person name="Castelle C.J."/>
            <person name="Singh A."/>
            <person name="Wilkins M.J."/>
            <person name="Williams K.H."/>
            <person name="Banfield J.F."/>
        </authorList>
    </citation>
    <scope>NUCLEOTIDE SEQUENCE [LARGE SCALE GENOMIC DNA]</scope>
</reference>
<dbReference type="Gene3D" id="3.40.50.200">
    <property type="entry name" value="Peptidase S8/S53 domain"/>
    <property type="match status" value="1"/>
</dbReference>